<dbReference type="Proteomes" id="UP000177803">
    <property type="component" value="Unassembled WGS sequence"/>
</dbReference>
<evidence type="ECO:0000256" key="3">
    <source>
        <dbReference type="ARBA" id="ARBA00023004"/>
    </source>
</evidence>
<dbReference type="InterPro" id="IPR050377">
    <property type="entry name" value="Radical_SAM_PqqE_MftC-like"/>
</dbReference>
<accession>A0A1F6NLJ5</accession>
<dbReference type="InterPro" id="IPR013785">
    <property type="entry name" value="Aldolase_TIM"/>
</dbReference>
<dbReference type="SFLD" id="SFLDG01067">
    <property type="entry name" value="SPASM/twitch_domain_containing"/>
    <property type="match status" value="1"/>
</dbReference>
<dbReference type="EMBL" id="MFQR01000002">
    <property type="protein sequence ID" value="OGH84739.1"/>
    <property type="molecule type" value="Genomic_DNA"/>
</dbReference>
<dbReference type="PANTHER" id="PTHR11228:SF7">
    <property type="entry name" value="PQQA PEPTIDE CYCLASE"/>
    <property type="match status" value="1"/>
</dbReference>
<evidence type="ECO:0000256" key="1">
    <source>
        <dbReference type="ARBA" id="ARBA00022691"/>
    </source>
</evidence>
<evidence type="ECO:0000313" key="6">
    <source>
        <dbReference type="EMBL" id="OGH84739.1"/>
    </source>
</evidence>
<dbReference type="GO" id="GO:0003824">
    <property type="term" value="F:catalytic activity"/>
    <property type="evidence" value="ECO:0007669"/>
    <property type="project" value="InterPro"/>
</dbReference>
<dbReference type="GO" id="GO:0051536">
    <property type="term" value="F:iron-sulfur cluster binding"/>
    <property type="evidence" value="ECO:0007669"/>
    <property type="project" value="UniProtKB-KW"/>
</dbReference>
<keyword evidence="2" id="KW-0479">Metal-binding</keyword>
<proteinExistence type="predicted"/>
<name>A0A1F6NLJ5_9BACT</name>
<dbReference type="Pfam" id="PF04055">
    <property type="entry name" value="Radical_SAM"/>
    <property type="match status" value="1"/>
</dbReference>
<dbReference type="SUPFAM" id="SSF102114">
    <property type="entry name" value="Radical SAM enzymes"/>
    <property type="match status" value="1"/>
</dbReference>
<feature type="domain" description="Radical SAM core" evidence="5">
    <location>
        <begin position="12"/>
        <end position="153"/>
    </location>
</feature>
<evidence type="ECO:0000256" key="2">
    <source>
        <dbReference type="ARBA" id="ARBA00022723"/>
    </source>
</evidence>
<dbReference type="PANTHER" id="PTHR11228">
    <property type="entry name" value="RADICAL SAM DOMAIN PROTEIN"/>
    <property type="match status" value="1"/>
</dbReference>
<keyword evidence="3" id="KW-0408">Iron</keyword>
<comment type="caution">
    <text evidence="6">The sequence shown here is derived from an EMBL/GenBank/DDBJ whole genome shotgun (WGS) entry which is preliminary data.</text>
</comment>
<dbReference type="GO" id="GO:0046872">
    <property type="term" value="F:metal ion binding"/>
    <property type="evidence" value="ECO:0007669"/>
    <property type="project" value="UniProtKB-KW"/>
</dbReference>
<reference evidence="6 7" key="1">
    <citation type="journal article" date="2016" name="Nat. Commun.">
        <title>Thousands of microbial genomes shed light on interconnected biogeochemical processes in an aquifer system.</title>
        <authorList>
            <person name="Anantharaman K."/>
            <person name="Brown C.T."/>
            <person name="Hug L.A."/>
            <person name="Sharon I."/>
            <person name="Castelle C.J."/>
            <person name="Probst A.J."/>
            <person name="Thomas B.C."/>
            <person name="Singh A."/>
            <person name="Wilkins M.J."/>
            <person name="Karaoz U."/>
            <person name="Brodie E.L."/>
            <person name="Williams K.H."/>
            <person name="Hubbard S.S."/>
            <person name="Banfield J.F."/>
        </authorList>
    </citation>
    <scope>NUCLEOTIDE SEQUENCE [LARGE SCALE GENOMIC DNA]</scope>
</reference>
<dbReference type="SFLD" id="SFLDS00029">
    <property type="entry name" value="Radical_SAM"/>
    <property type="match status" value="1"/>
</dbReference>
<evidence type="ECO:0000313" key="7">
    <source>
        <dbReference type="Proteomes" id="UP000177803"/>
    </source>
</evidence>
<dbReference type="InterPro" id="IPR058240">
    <property type="entry name" value="rSAM_sf"/>
</dbReference>
<keyword evidence="4" id="KW-0411">Iron-sulfur</keyword>
<evidence type="ECO:0000259" key="5">
    <source>
        <dbReference type="Pfam" id="PF04055"/>
    </source>
</evidence>
<protein>
    <recommendedName>
        <fullName evidence="5">Radical SAM core domain-containing protein</fullName>
    </recommendedName>
</protein>
<evidence type="ECO:0000256" key="4">
    <source>
        <dbReference type="ARBA" id="ARBA00023014"/>
    </source>
</evidence>
<sequence>MSTHLPVDCVIAVTYRCNSRCTMCDIWQIKDFPEFKPEILSTLPASLRDINISGGEPFLRVDLPVIIRTLKHYCPAARMVISSNGFATELIVQQMTEILKIEPHIGVAISIDGVGEMHDEMRGIPGGFDRAVATVRALKDLGMTNLRLGFTIGDRNANHLSRVYDLSRELGVQFAHSFAQSSEFYFGGKQNTNTLRKDLIFDQYEYLIKKELKTWRIKNWLRAYYAFAMRDFILSHDQPLSGAPGRDFFFLDPAGRIYPSVVHNVVLGDLNIISDFMAFWLSPDTNKIREQVDALRLPVWMMCTARTAMLRNPIRVLWWVFKNKFFAK</sequence>
<gene>
    <name evidence="6" type="ORF">A2261_01335</name>
</gene>
<dbReference type="InterPro" id="IPR007197">
    <property type="entry name" value="rSAM"/>
</dbReference>
<organism evidence="6 7">
    <name type="scientific">Candidatus Magasanikbacteria bacterium RIFOXYA2_FULL_44_8</name>
    <dbReference type="NCBI Taxonomy" id="1798696"/>
    <lineage>
        <taxon>Bacteria</taxon>
        <taxon>Candidatus Magasanikiibacteriota</taxon>
    </lineage>
</organism>
<keyword evidence="1" id="KW-0949">S-adenosyl-L-methionine</keyword>
<dbReference type="CDD" id="cd01335">
    <property type="entry name" value="Radical_SAM"/>
    <property type="match status" value="1"/>
</dbReference>
<dbReference type="AlphaFoldDB" id="A0A1F6NLJ5"/>
<dbReference type="Gene3D" id="3.20.20.70">
    <property type="entry name" value="Aldolase class I"/>
    <property type="match status" value="1"/>
</dbReference>